<evidence type="ECO:0000313" key="2">
    <source>
        <dbReference type="EMBL" id="RFZ85150.1"/>
    </source>
</evidence>
<evidence type="ECO:0000259" key="1">
    <source>
        <dbReference type="Pfam" id="PF02627"/>
    </source>
</evidence>
<dbReference type="AlphaFoldDB" id="A0A3E2NWC2"/>
<dbReference type="PANTHER" id="PTHR34846">
    <property type="entry name" value="4-CARBOXYMUCONOLACTONE DECARBOXYLASE FAMILY PROTEIN (AFU_ORTHOLOGUE AFUA_6G11590)"/>
    <property type="match status" value="1"/>
</dbReference>
<dbReference type="Pfam" id="PF02627">
    <property type="entry name" value="CMD"/>
    <property type="match status" value="1"/>
</dbReference>
<reference evidence="2 3" key="1">
    <citation type="submission" date="2018-08" db="EMBL/GenBank/DDBJ databases">
        <title>Mucilaginibacter terrae sp. nov., isolated from manganese diggings.</title>
        <authorList>
            <person name="Huang Y."/>
            <person name="Zhou Z."/>
        </authorList>
    </citation>
    <scope>NUCLEOTIDE SEQUENCE [LARGE SCALE GENOMIC DNA]</scope>
    <source>
        <strain evidence="2 3">ZH6</strain>
    </source>
</reference>
<dbReference type="InterPro" id="IPR029032">
    <property type="entry name" value="AhpD-like"/>
</dbReference>
<evidence type="ECO:0000313" key="3">
    <source>
        <dbReference type="Proteomes" id="UP000260823"/>
    </source>
</evidence>
<dbReference type="SUPFAM" id="SSF69118">
    <property type="entry name" value="AhpD-like"/>
    <property type="match status" value="1"/>
</dbReference>
<dbReference type="OrthoDB" id="9801997at2"/>
<name>A0A3E2NWC2_9SPHI</name>
<dbReference type="InterPro" id="IPR003779">
    <property type="entry name" value="CMD-like"/>
</dbReference>
<protein>
    <submittedName>
        <fullName evidence="2">Carboxymuconolactone decarboxylase family protein</fullName>
    </submittedName>
</protein>
<proteinExistence type="predicted"/>
<feature type="domain" description="Carboxymuconolactone decarboxylase-like" evidence="1">
    <location>
        <begin position="12"/>
        <end position="82"/>
    </location>
</feature>
<organism evidence="2 3">
    <name type="scientific">Mucilaginibacter terrenus</name>
    <dbReference type="NCBI Taxonomy" id="2482727"/>
    <lineage>
        <taxon>Bacteria</taxon>
        <taxon>Pseudomonadati</taxon>
        <taxon>Bacteroidota</taxon>
        <taxon>Sphingobacteriia</taxon>
        <taxon>Sphingobacteriales</taxon>
        <taxon>Sphingobacteriaceae</taxon>
        <taxon>Mucilaginibacter</taxon>
    </lineage>
</organism>
<dbReference type="Gene3D" id="1.20.1290.10">
    <property type="entry name" value="AhpD-like"/>
    <property type="match status" value="1"/>
</dbReference>
<dbReference type="Proteomes" id="UP000260823">
    <property type="component" value="Unassembled WGS sequence"/>
</dbReference>
<dbReference type="NCBIfam" id="TIGR00778">
    <property type="entry name" value="ahpD_dom"/>
    <property type="match status" value="1"/>
</dbReference>
<sequence>MKTRFNLQSAVPDAYAPLIQMDKLLAETKLERIQREMIKIRTSQINGCAYCLNAHTKDAVKYGENPQRIFVMSAWREARNWFSETDQLILELTEEVTLISNHGVSDAIFEKAVALLGEETTAKVILAIVAMNSWNRLGIAFSKHPE</sequence>
<gene>
    <name evidence="2" type="ORF">DYU05_06000</name>
</gene>
<dbReference type="EMBL" id="QWDE01000001">
    <property type="protein sequence ID" value="RFZ85150.1"/>
    <property type="molecule type" value="Genomic_DNA"/>
</dbReference>
<dbReference type="GO" id="GO:0051920">
    <property type="term" value="F:peroxiredoxin activity"/>
    <property type="evidence" value="ECO:0007669"/>
    <property type="project" value="InterPro"/>
</dbReference>
<dbReference type="RefSeq" id="WP_117382051.1">
    <property type="nucleotide sequence ID" value="NZ_QWDE01000001.1"/>
</dbReference>
<accession>A0A3E2NWC2</accession>
<comment type="caution">
    <text evidence="2">The sequence shown here is derived from an EMBL/GenBank/DDBJ whole genome shotgun (WGS) entry which is preliminary data.</text>
</comment>
<keyword evidence="3" id="KW-1185">Reference proteome</keyword>
<dbReference type="PANTHER" id="PTHR34846:SF10">
    <property type="entry name" value="CYTOPLASMIC PROTEIN"/>
    <property type="match status" value="1"/>
</dbReference>
<dbReference type="InterPro" id="IPR004675">
    <property type="entry name" value="AhpD_core"/>
</dbReference>